<evidence type="ECO:0000256" key="1">
    <source>
        <dbReference type="SAM" id="MobiDB-lite"/>
    </source>
</evidence>
<evidence type="ECO:0000313" key="3">
    <source>
        <dbReference type="Proteomes" id="UP000663935"/>
    </source>
</evidence>
<keyword evidence="3" id="KW-1185">Reference proteome</keyword>
<reference evidence="2 3" key="1">
    <citation type="submission" date="2021-03" db="EMBL/GenBank/DDBJ databases">
        <title>Complete genome of Polaribacter_sp.G4M1.</title>
        <authorList>
            <person name="Jeong S.W."/>
            <person name="Bae J.W."/>
        </authorList>
    </citation>
    <scope>NUCLEOTIDE SEQUENCE [LARGE SCALE GENOMIC DNA]</scope>
    <source>
        <strain evidence="2 3">G4M1</strain>
    </source>
</reference>
<accession>A0ABX7STP2</accession>
<protein>
    <submittedName>
        <fullName evidence="2">Uncharacterized protein</fullName>
    </submittedName>
</protein>
<dbReference type="EMBL" id="CP071795">
    <property type="protein sequence ID" value="QTD36720.1"/>
    <property type="molecule type" value="Genomic_DNA"/>
</dbReference>
<gene>
    <name evidence="2" type="ORF">JL193_11290</name>
</gene>
<dbReference type="Proteomes" id="UP000663935">
    <property type="component" value="Chromosome"/>
</dbReference>
<sequence length="51" mass="5621">MDSGLEYKIEVNTPTEDNKNKTTPFNQLSKSGKVLNAYNALIMADSISKSN</sequence>
<organism evidence="2 3">
    <name type="scientific">Polaribacter batillariae</name>
    <dbReference type="NCBI Taxonomy" id="2808900"/>
    <lineage>
        <taxon>Bacteria</taxon>
        <taxon>Pseudomonadati</taxon>
        <taxon>Bacteroidota</taxon>
        <taxon>Flavobacteriia</taxon>
        <taxon>Flavobacteriales</taxon>
        <taxon>Flavobacteriaceae</taxon>
    </lineage>
</organism>
<evidence type="ECO:0000313" key="2">
    <source>
        <dbReference type="EMBL" id="QTD36720.1"/>
    </source>
</evidence>
<feature type="region of interest" description="Disordered" evidence="1">
    <location>
        <begin position="1"/>
        <end position="25"/>
    </location>
</feature>
<name>A0ABX7STP2_9FLAO</name>
<dbReference type="RefSeq" id="WP_207970902.1">
    <property type="nucleotide sequence ID" value="NZ_CP071795.1"/>
</dbReference>
<proteinExistence type="predicted"/>